<dbReference type="AlphaFoldDB" id="A0AAV4JM76"/>
<dbReference type="Proteomes" id="UP000762676">
    <property type="component" value="Unassembled WGS sequence"/>
</dbReference>
<evidence type="ECO:0000313" key="2">
    <source>
        <dbReference type="Proteomes" id="UP000762676"/>
    </source>
</evidence>
<dbReference type="EMBL" id="BMAT01007007">
    <property type="protein sequence ID" value="GFS23864.1"/>
    <property type="molecule type" value="Genomic_DNA"/>
</dbReference>
<comment type="caution">
    <text evidence="1">The sequence shown here is derived from an EMBL/GenBank/DDBJ whole genome shotgun (WGS) entry which is preliminary data.</text>
</comment>
<reference evidence="1 2" key="1">
    <citation type="journal article" date="2021" name="Elife">
        <title>Chloroplast acquisition without the gene transfer in kleptoplastic sea slugs, Plakobranchus ocellatus.</title>
        <authorList>
            <person name="Maeda T."/>
            <person name="Takahashi S."/>
            <person name="Yoshida T."/>
            <person name="Shimamura S."/>
            <person name="Takaki Y."/>
            <person name="Nagai Y."/>
            <person name="Toyoda A."/>
            <person name="Suzuki Y."/>
            <person name="Arimoto A."/>
            <person name="Ishii H."/>
            <person name="Satoh N."/>
            <person name="Nishiyama T."/>
            <person name="Hasebe M."/>
            <person name="Maruyama T."/>
            <person name="Minagawa J."/>
            <person name="Obokata J."/>
            <person name="Shigenobu S."/>
        </authorList>
    </citation>
    <scope>NUCLEOTIDE SEQUENCE [LARGE SCALE GENOMIC DNA]</scope>
</reference>
<proteinExistence type="predicted"/>
<name>A0AAV4JM76_9GAST</name>
<protein>
    <submittedName>
        <fullName evidence="1">Uncharacterized protein</fullName>
    </submittedName>
</protein>
<sequence>MVKSTNRKLQTFINTCWSRILKIRWTDKVPNGEIWRQTKQEPIDTQITRRKWGEGGGWPCIQETSVQHHKAGIVLESSGEKKAGPASEYLEAKHRRRTKEMGHHLARVKEDCPKQRAMADGC</sequence>
<keyword evidence="2" id="KW-1185">Reference proteome</keyword>
<organism evidence="1 2">
    <name type="scientific">Elysia marginata</name>
    <dbReference type="NCBI Taxonomy" id="1093978"/>
    <lineage>
        <taxon>Eukaryota</taxon>
        <taxon>Metazoa</taxon>
        <taxon>Spiralia</taxon>
        <taxon>Lophotrochozoa</taxon>
        <taxon>Mollusca</taxon>
        <taxon>Gastropoda</taxon>
        <taxon>Heterobranchia</taxon>
        <taxon>Euthyneura</taxon>
        <taxon>Panpulmonata</taxon>
        <taxon>Sacoglossa</taxon>
        <taxon>Placobranchoidea</taxon>
        <taxon>Plakobranchidae</taxon>
        <taxon>Elysia</taxon>
    </lineage>
</organism>
<accession>A0AAV4JM76</accession>
<gene>
    <name evidence="1" type="ORF">ElyMa_003400600</name>
</gene>
<evidence type="ECO:0000313" key="1">
    <source>
        <dbReference type="EMBL" id="GFS23864.1"/>
    </source>
</evidence>